<feature type="transmembrane region" description="Helical" evidence="1">
    <location>
        <begin position="529"/>
        <end position="547"/>
    </location>
</feature>
<dbReference type="PANTHER" id="PTHR32063:SF18">
    <property type="entry name" value="CATION EFFLUX SYSTEM PROTEIN"/>
    <property type="match status" value="1"/>
</dbReference>
<feature type="transmembrane region" description="Helical" evidence="1">
    <location>
        <begin position="913"/>
        <end position="931"/>
    </location>
</feature>
<name>A0ABZ3IQA2_9FIRM</name>
<dbReference type="RefSeq" id="WP_094602781.1">
    <property type="nucleotide sequence ID" value="NZ_CP155573.1"/>
</dbReference>
<feature type="transmembrane region" description="Helical" evidence="1">
    <location>
        <begin position="463"/>
        <end position="492"/>
    </location>
</feature>
<dbReference type="PANTHER" id="PTHR32063">
    <property type="match status" value="1"/>
</dbReference>
<feature type="transmembrane region" description="Helical" evidence="1">
    <location>
        <begin position="887"/>
        <end position="907"/>
    </location>
</feature>
<evidence type="ECO:0000313" key="2">
    <source>
        <dbReference type="EMBL" id="XFO67558.1"/>
    </source>
</evidence>
<dbReference type="Proteomes" id="UP000216752">
    <property type="component" value="Chromosome"/>
</dbReference>
<dbReference type="Pfam" id="PF00873">
    <property type="entry name" value="ACR_tran"/>
    <property type="match status" value="1"/>
</dbReference>
<dbReference type="Gene3D" id="3.30.70.1440">
    <property type="entry name" value="Multidrug efflux transporter AcrB pore domain"/>
    <property type="match status" value="1"/>
</dbReference>
<proteinExistence type="predicted"/>
<dbReference type="PRINTS" id="PR00702">
    <property type="entry name" value="ACRIFLAVINRP"/>
</dbReference>
<feature type="transmembrane region" description="Helical" evidence="1">
    <location>
        <begin position="337"/>
        <end position="356"/>
    </location>
</feature>
<feature type="transmembrane region" description="Helical" evidence="1">
    <location>
        <begin position="389"/>
        <end position="409"/>
    </location>
</feature>
<feature type="transmembrane region" description="Helical" evidence="1">
    <location>
        <begin position="863"/>
        <end position="880"/>
    </location>
</feature>
<evidence type="ECO:0000256" key="1">
    <source>
        <dbReference type="SAM" id="Phobius"/>
    </source>
</evidence>
<accession>A0ABZ3IQA2</accession>
<feature type="transmembrane region" description="Helical" evidence="1">
    <location>
        <begin position="988"/>
        <end position="1011"/>
    </location>
</feature>
<keyword evidence="1" id="KW-1133">Transmembrane helix</keyword>
<keyword evidence="1" id="KW-0472">Membrane</keyword>
<dbReference type="SUPFAM" id="SSF82866">
    <property type="entry name" value="Multidrug efflux transporter AcrB transmembrane domain"/>
    <property type="match status" value="2"/>
</dbReference>
<feature type="transmembrane region" description="Helical" evidence="1">
    <location>
        <begin position="15"/>
        <end position="32"/>
    </location>
</feature>
<dbReference type="InterPro" id="IPR027463">
    <property type="entry name" value="AcrB_DN_DC_subdom"/>
</dbReference>
<dbReference type="EMBL" id="CP155573">
    <property type="protein sequence ID" value="XFO67558.1"/>
    <property type="molecule type" value="Genomic_DNA"/>
</dbReference>
<dbReference type="InterPro" id="IPR001036">
    <property type="entry name" value="Acrflvin-R"/>
</dbReference>
<sequence>MKPFNLTEWALSHKQFIYFFIALFFIAGVVSYKNLGRMEDPDFTIKQMVVAVAWPGATAREMEEQVTDKIEKKLQDLPGLDYLNSYSTPGSAVIYVNLKDSVPKSEIRSRWLEARNMVNDIKGTFPQGTLAPIFNDRYDEVYGVMYALTGDGFTYEELREKAEKVRRILLGVPSVRKVQLLGVQTEKIYIEIENSKLAQLGIEPAIITSTLQTQNAMTPGGMLETSSDNLYVRITGMFETMNDIRNTPIQANGRTFRLGDIAKVTRSYSEPIDPKFFYNGQPAIGISLAMEPGGNILALGKNLETTIEHLRKELPAGLELHQTVNQPKVVETSIDEFVESLAEAIIIVLIVSFASLGMRPGVIVALCIPLVIATVFAFMNLLGIDLQRISLGALILALGLLVDDAIITIETMVVKMEQGWDRFNAACFAYTSTAYPRLTGELITCAGFIPVGFSQGTASEYCFTIFSVITLALLTSWLVAGTATPLLGYLFIKIKPQANTDSSDAVYDTPFYRWFKQILSWCLQNRKKVLLATVACFIGALGLLGFVKQEFFPPSTRPELIVQLKLPEGSSLKSSEEVARRFAERIQEDPDIAYYTYHVGEGAPRFVLSFEPVFPRTNFTEFVIVAKDLKTRSFLAEKINTLLSEEFSGVQGHIKVIASGMPSDYPVMLRVKGYDHDKVREIAGQVRDALASHPAVREVSFNWDEKSKVMHLEIDQDKARKLSMSTQALAATLQTQLSGATIAEFREKDKTVSMLFRFDTQDRNDPSHLKDLNIHIGNGKYVPLDQIAKISYDAEEGRIWRRDLKPMILVQAEIRPGITGNDIVQQVYENDLKELRASLPLGYSIEYDGAMENSIKATGFLKSPVPAMLITIMILLMIQLQNIAKMVLTLLTAPLGIIGVVIGLLLTGSPMGFVVQLGILALTGIIMRNSVILMDQIDQLLAEGLPMWDAIINATAIRLRPILLTAAAAILGMIPLVSSVFWGAMAVAIASGLFGATILTLIVLPVMYAAWYKVDSSNSSHGNLKLQKSAANSCIHLHKND</sequence>
<reference evidence="2" key="1">
    <citation type="submission" date="2024-05" db="EMBL/GenBank/DDBJ databases">
        <title>Isolation and characterization of Sporomusa carbonis sp. nov., a carboxydotrophic hydrogenogen in the genus of Sporomusa isolated from a charcoal burning pile.</title>
        <authorList>
            <person name="Boeer T."/>
            <person name="Rosenbaum F."/>
            <person name="Eysell L."/>
            <person name="Mueller V."/>
            <person name="Daniel R."/>
            <person name="Poehlein A."/>
        </authorList>
    </citation>
    <scope>NUCLEOTIDE SEQUENCE [LARGE SCALE GENOMIC DNA]</scope>
    <source>
        <strain evidence="2">DSM 10669</strain>
    </source>
</reference>
<dbReference type="Gene3D" id="3.30.70.1430">
    <property type="entry name" value="Multidrug efflux transporter AcrB pore domain"/>
    <property type="match status" value="2"/>
</dbReference>
<protein>
    <submittedName>
        <fullName evidence="2">Cobalt-zinc-cadmium resistance protein CzcA</fullName>
    </submittedName>
</protein>
<evidence type="ECO:0000313" key="3">
    <source>
        <dbReference type="Proteomes" id="UP000216752"/>
    </source>
</evidence>
<keyword evidence="1" id="KW-0812">Transmembrane</keyword>
<keyword evidence="3" id="KW-1185">Reference proteome</keyword>
<dbReference type="SUPFAM" id="SSF82693">
    <property type="entry name" value="Multidrug efflux transporter AcrB pore domain, PN1, PN2, PC1 and PC2 subdomains"/>
    <property type="match status" value="3"/>
</dbReference>
<feature type="transmembrane region" description="Helical" evidence="1">
    <location>
        <begin position="962"/>
        <end position="982"/>
    </location>
</feature>
<dbReference type="Gene3D" id="1.20.1640.10">
    <property type="entry name" value="Multidrug efflux transporter AcrB transmembrane domain"/>
    <property type="match status" value="2"/>
</dbReference>
<gene>
    <name evidence="2" type="primary">czcA_3</name>
    <name evidence="2" type="ORF">SPSIL_037570</name>
</gene>
<feature type="transmembrane region" description="Helical" evidence="1">
    <location>
        <begin position="362"/>
        <end position="382"/>
    </location>
</feature>
<organism evidence="2 3">
    <name type="scientific">Sporomusa silvacetica DSM 10669</name>
    <dbReference type="NCBI Taxonomy" id="1123289"/>
    <lineage>
        <taxon>Bacteria</taxon>
        <taxon>Bacillati</taxon>
        <taxon>Bacillota</taxon>
        <taxon>Negativicutes</taxon>
        <taxon>Selenomonadales</taxon>
        <taxon>Sporomusaceae</taxon>
        <taxon>Sporomusa</taxon>
    </lineage>
</organism>
<dbReference type="Gene3D" id="3.30.70.1320">
    <property type="entry name" value="Multidrug efflux transporter AcrB pore domain like"/>
    <property type="match status" value="1"/>
</dbReference>
<dbReference type="SUPFAM" id="SSF82714">
    <property type="entry name" value="Multidrug efflux transporter AcrB TolC docking domain, DN and DC subdomains"/>
    <property type="match status" value="2"/>
</dbReference>
<dbReference type="Gene3D" id="3.30.2090.10">
    <property type="entry name" value="Multidrug efflux transporter AcrB TolC docking domain, DN and DC subdomains"/>
    <property type="match status" value="2"/>
</dbReference>